<dbReference type="EMBL" id="BONZ01000027">
    <property type="protein sequence ID" value="GIH14653.1"/>
    <property type="molecule type" value="Genomic_DNA"/>
</dbReference>
<feature type="region of interest" description="Disordered" evidence="1">
    <location>
        <begin position="29"/>
        <end position="55"/>
    </location>
</feature>
<protein>
    <submittedName>
        <fullName evidence="2">Uncharacterized protein</fullName>
    </submittedName>
</protein>
<accession>A0A8J3VQS9</accession>
<name>A0A8J3VQS9_9ACTN</name>
<proteinExistence type="predicted"/>
<dbReference type="Proteomes" id="UP000642748">
    <property type="component" value="Unassembled WGS sequence"/>
</dbReference>
<dbReference type="AlphaFoldDB" id="A0A8J3VQS9"/>
<gene>
    <name evidence="2" type="ORF">Raf01_28250</name>
</gene>
<evidence type="ECO:0000256" key="1">
    <source>
        <dbReference type="SAM" id="MobiDB-lite"/>
    </source>
</evidence>
<keyword evidence="3" id="KW-1185">Reference proteome</keyword>
<sequence>MPVRQFVMQARQCRHTGATARLPDAALAGNRFSLGPGPTQRRTAPSTSVREDTPSLRRMLETCTAAVFGEM</sequence>
<reference evidence="2" key="1">
    <citation type="submission" date="2021-01" db="EMBL/GenBank/DDBJ databases">
        <title>Whole genome shotgun sequence of Rugosimonospora africana NBRC 104875.</title>
        <authorList>
            <person name="Komaki H."/>
            <person name="Tamura T."/>
        </authorList>
    </citation>
    <scope>NUCLEOTIDE SEQUENCE</scope>
    <source>
        <strain evidence="2">NBRC 104875</strain>
    </source>
</reference>
<organism evidence="2 3">
    <name type="scientific">Rugosimonospora africana</name>
    <dbReference type="NCBI Taxonomy" id="556532"/>
    <lineage>
        <taxon>Bacteria</taxon>
        <taxon>Bacillati</taxon>
        <taxon>Actinomycetota</taxon>
        <taxon>Actinomycetes</taxon>
        <taxon>Micromonosporales</taxon>
        <taxon>Micromonosporaceae</taxon>
        <taxon>Rugosimonospora</taxon>
    </lineage>
</organism>
<comment type="caution">
    <text evidence="2">The sequence shown here is derived from an EMBL/GenBank/DDBJ whole genome shotgun (WGS) entry which is preliminary data.</text>
</comment>
<evidence type="ECO:0000313" key="3">
    <source>
        <dbReference type="Proteomes" id="UP000642748"/>
    </source>
</evidence>
<evidence type="ECO:0000313" key="2">
    <source>
        <dbReference type="EMBL" id="GIH14653.1"/>
    </source>
</evidence>